<feature type="signal peptide" evidence="1">
    <location>
        <begin position="1"/>
        <end position="22"/>
    </location>
</feature>
<accession>F6FXE3</accession>
<feature type="domain" description="DUF305" evidence="2">
    <location>
        <begin position="38"/>
        <end position="182"/>
    </location>
</feature>
<proteinExistence type="predicted"/>
<dbReference type="AlphaFoldDB" id="F6FXE3"/>
<dbReference type="PANTHER" id="PTHR36933:SF1">
    <property type="entry name" value="SLL0788 PROTEIN"/>
    <property type="match status" value="1"/>
</dbReference>
<dbReference type="EMBL" id="CP002810">
    <property type="protein sequence ID" value="AEG44671.1"/>
    <property type="molecule type" value="Genomic_DNA"/>
</dbReference>
<dbReference type="InterPro" id="IPR005183">
    <property type="entry name" value="DUF305_CopM-like"/>
</dbReference>
<organism evidence="4">
    <name type="scientific">Isoptericola variabilis (strain 225)</name>
    <dbReference type="NCBI Taxonomy" id="743718"/>
    <lineage>
        <taxon>Bacteria</taxon>
        <taxon>Bacillati</taxon>
        <taxon>Actinomycetota</taxon>
        <taxon>Actinomycetes</taxon>
        <taxon>Micrococcales</taxon>
        <taxon>Promicromonosporaceae</taxon>
        <taxon>Isoptericola</taxon>
    </lineage>
</organism>
<evidence type="ECO:0000313" key="4">
    <source>
        <dbReference type="Proteomes" id="UP000009236"/>
    </source>
</evidence>
<sequence length="185" mass="19566">MNRPVLPGLALALAATLTAAVAGCSTGSEPQADAGPADVTFAQMMIPHHEQAVEMSDVVLAADGVDPEVAELAEQIKAAQQPEIDQLRSWLDEWDAPEQPHGGHDHGAMDGMMSQDDLTALADADGADASRLFLEQMIEHHEGAIAMAETEVSDGTHDGAVAMAEEIIATQQDEIDRMREMLASS</sequence>
<dbReference type="HOGENOM" id="CLU_074343_1_1_11"/>
<dbReference type="STRING" id="743718.Isova_1934"/>
<evidence type="ECO:0000256" key="1">
    <source>
        <dbReference type="SAM" id="SignalP"/>
    </source>
</evidence>
<dbReference type="InterPro" id="IPR012347">
    <property type="entry name" value="Ferritin-like"/>
</dbReference>
<evidence type="ECO:0000313" key="3">
    <source>
        <dbReference type="EMBL" id="AEG44671.1"/>
    </source>
</evidence>
<dbReference type="PROSITE" id="PS51257">
    <property type="entry name" value="PROKAR_LIPOPROTEIN"/>
    <property type="match status" value="1"/>
</dbReference>
<gene>
    <name evidence="3" type="ordered locus">Isova_1934</name>
</gene>
<feature type="chain" id="PRO_5038418367" description="DUF305 domain-containing protein" evidence="1">
    <location>
        <begin position="23"/>
        <end position="185"/>
    </location>
</feature>
<evidence type="ECO:0000259" key="2">
    <source>
        <dbReference type="Pfam" id="PF03713"/>
    </source>
</evidence>
<name>F6FXE3_ISOV2</name>
<dbReference type="eggNOG" id="COG3544">
    <property type="taxonomic scope" value="Bacteria"/>
</dbReference>
<dbReference type="PANTHER" id="PTHR36933">
    <property type="entry name" value="SLL0788 PROTEIN"/>
    <property type="match status" value="1"/>
</dbReference>
<dbReference type="Gene3D" id="1.20.1260.10">
    <property type="match status" value="1"/>
</dbReference>
<reference evidence="3 4" key="1">
    <citation type="submission" date="2011-05" db="EMBL/GenBank/DDBJ databases">
        <title>Complete sequence of Isoptericola variabilis 225.</title>
        <authorList>
            <consortium name="US DOE Joint Genome Institute"/>
            <person name="Lucas S."/>
            <person name="Han J."/>
            <person name="Lapidus A."/>
            <person name="Cheng J.-F."/>
            <person name="Goodwin L."/>
            <person name="Pitluck S."/>
            <person name="Peters L."/>
            <person name="Mikhailova N."/>
            <person name="Zeytun A."/>
            <person name="Han C."/>
            <person name="Tapia R."/>
            <person name="Land M."/>
            <person name="Hauser L."/>
            <person name="Kyrpides N."/>
            <person name="Ivanova N."/>
            <person name="Pagani I."/>
            <person name="Siebers A."/>
            <person name="Allgaier M."/>
            <person name="Thelen M."/>
            <person name="Hugenholtz P."/>
            <person name="Gladden J."/>
            <person name="Woyke T."/>
        </authorList>
    </citation>
    <scope>NUCLEOTIDE SEQUENCE [LARGE SCALE GENOMIC DNA]</scope>
    <source>
        <strain evidence="4">225</strain>
    </source>
</reference>
<dbReference type="RefSeq" id="WP_013839062.1">
    <property type="nucleotide sequence ID" value="NC_015588.1"/>
</dbReference>
<protein>
    <recommendedName>
        <fullName evidence="2">DUF305 domain-containing protein</fullName>
    </recommendedName>
</protein>
<keyword evidence="1" id="KW-0732">Signal</keyword>
<keyword evidence="4" id="KW-1185">Reference proteome</keyword>
<dbReference type="Proteomes" id="UP000009236">
    <property type="component" value="Chromosome"/>
</dbReference>
<dbReference type="KEGG" id="iva:Isova_1934"/>
<dbReference type="Pfam" id="PF03713">
    <property type="entry name" value="DUF305"/>
    <property type="match status" value="1"/>
</dbReference>